<feature type="transmembrane region" description="Helical" evidence="2">
    <location>
        <begin position="118"/>
        <end position="140"/>
    </location>
</feature>
<comment type="caution">
    <text evidence="3">The sequence shown here is derived from an EMBL/GenBank/DDBJ whole genome shotgun (WGS) entry which is preliminary data.</text>
</comment>
<feature type="region of interest" description="Disordered" evidence="1">
    <location>
        <begin position="279"/>
        <end position="514"/>
    </location>
</feature>
<keyword evidence="2" id="KW-0472">Membrane</keyword>
<accession>A0A8H5FKK0</accession>
<feature type="compositionally biased region" description="Basic and acidic residues" evidence="1">
    <location>
        <begin position="386"/>
        <end position="398"/>
    </location>
</feature>
<evidence type="ECO:0000256" key="2">
    <source>
        <dbReference type="SAM" id="Phobius"/>
    </source>
</evidence>
<name>A0A8H5FKK0_9AGAR</name>
<feature type="compositionally biased region" description="Polar residues" evidence="1">
    <location>
        <begin position="295"/>
        <end position="307"/>
    </location>
</feature>
<evidence type="ECO:0000313" key="3">
    <source>
        <dbReference type="EMBL" id="KAF5340214.1"/>
    </source>
</evidence>
<reference evidence="3 4" key="1">
    <citation type="journal article" date="2020" name="ISME J.">
        <title>Uncovering the hidden diversity of litter-decomposition mechanisms in mushroom-forming fungi.</title>
        <authorList>
            <person name="Floudas D."/>
            <person name="Bentzer J."/>
            <person name="Ahren D."/>
            <person name="Johansson T."/>
            <person name="Persson P."/>
            <person name="Tunlid A."/>
        </authorList>
    </citation>
    <scope>NUCLEOTIDE SEQUENCE [LARGE SCALE GENOMIC DNA]</scope>
    <source>
        <strain evidence="3 4">CBS 175.51</strain>
    </source>
</reference>
<gene>
    <name evidence="3" type="ORF">D9611_007975</name>
</gene>
<dbReference type="EMBL" id="JAACJK010000004">
    <property type="protein sequence ID" value="KAF5340214.1"/>
    <property type="molecule type" value="Genomic_DNA"/>
</dbReference>
<keyword evidence="2" id="KW-0812">Transmembrane</keyword>
<protein>
    <submittedName>
        <fullName evidence="3">Uncharacterized protein</fullName>
    </submittedName>
</protein>
<feature type="transmembrane region" description="Helical" evidence="2">
    <location>
        <begin position="73"/>
        <end position="97"/>
    </location>
</feature>
<feature type="transmembrane region" description="Helical" evidence="2">
    <location>
        <begin position="160"/>
        <end position="180"/>
    </location>
</feature>
<dbReference type="Proteomes" id="UP000541558">
    <property type="component" value="Unassembled WGS sequence"/>
</dbReference>
<feature type="compositionally biased region" description="Basic and acidic residues" evidence="1">
    <location>
        <begin position="369"/>
        <end position="378"/>
    </location>
</feature>
<feature type="compositionally biased region" description="Low complexity" evidence="1">
    <location>
        <begin position="354"/>
        <end position="366"/>
    </location>
</feature>
<feature type="compositionally biased region" description="Basic and acidic residues" evidence="1">
    <location>
        <begin position="472"/>
        <end position="485"/>
    </location>
</feature>
<keyword evidence="2" id="KW-1133">Transmembrane helix</keyword>
<proteinExistence type="predicted"/>
<evidence type="ECO:0000313" key="4">
    <source>
        <dbReference type="Proteomes" id="UP000541558"/>
    </source>
</evidence>
<feature type="transmembrane region" description="Helical" evidence="2">
    <location>
        <begin position="39"/>
        <end position="61"/>
    </location>
</feature>
<dbReference type="AlphaFoldDB" id="A0A8H5FKK0"/>
<organism evidence="3 4">
    <name type="scientific">Ephemerocybe angulata</name>
    <dbReference type="NCBI Taxonomy" id="980116"/>
    <lineage>
        <taxon>Eukaryota</taxon>
        <taxon>Fungi</taxon>
        <taxon>Dikarya</taxon>
        <taxon>Basidiomycota</taxon>
        <taxon>Agaricomycotina</taxon>
        <taxon>Agaricomycetes</taxon>
        <taxon>Agaricomycetidae</taxon>
        <taxon>Agaricales</taxon>
        <taxon>Agaricineae</taxon>
        <taxon>Psathyrellaceae</taxon>
        <taxon>Ephemerocybe</taxon>
    </lineage>
</organism>
<feature type="compositionally biased region" description="Polar residues" evidence="1">
    <location>
        <begin position="500"/>
        <end position="514"/>
    </location>
</feature>
<keyword evidence="4" id="KW-1185">Reference proteome</keyword>
<feature type="transmembrane region" description="Helical" evidence="2">
    <location>
        <begin position="6"/>
        <end position="27"/>
    </location>
</feature>
<dbReference type="OrthoDB" id="3256745at2759"/>
<sequence length="514" mass="56466">MNLPLGVKILWFVLSFTGLVGCWILFLSLGQTVKSQWAAILYCVGCSLLEGIFCIGMVWKMDPFSMPGRFCTAQSIFIALGIFLMTGAVSILSYITHMIVLKPKTWADKQHEAFEWRLAYCLPTVLFPAAALSIHLALVLKLSAVRPAIEFYCDSSNPQWIRFLTYAGTPMPISLITLVLSIKSLLRIRKVNEHIQRARASDMDMDCTENSDAYTRPSRLNFKRSLRRKTPKSEKQAIDFDDTLSKASDIDSTYGAPSLHFTVPPFRVSTRISKASAHGFGGARMNTPSPAALRNSVQSAASNSLKPTSVHFHIPAKPPSSSSDQSEQEQEYVNSRGMYRNKSFGSIPDSDAHSASSIPTITSSPANPHDSKIAEVGRARPSSADSVRHGNECHDGSCEQKQQQRSSLSPNSNTTRSPSDGGQIQWESVTEVDSPVKEKTSTVLVEEGSVLSDNKGEETEGDFDYLGLGLDELGRDPDTLSEEMKAQSGGASPKYRTHTKSFNNDAEPSFQLSF</sequence>
<feature type="compositionally biased region" description="Polar residues" evidence="1">
    <location>
        <begin position="399"/>
        <end position="428"/>
    </location>
</feature>
<evidence type="ECO:0000256" key="1">
    <source>
        <dbReference type="SAM" id="MobiDB-lite"/>
    </source>
</evidence>